<evidence type="ECO:0000256" key="10">
    <source>
        <dbReference type="PIRNR" id="PIRNR001394"/>
    </source>
</evidence>
<evidence type="ECO:0000259" key="12">
    <source>
        <dbReference type="Pfam" id="PF05683"/>
    </source>
</evidence>
<evidence type="ECO:0000256" key="3">
    <source>
        <dbReference type="ARBA" id="ARBA00008876"/>
    </source>
</evidence>
<name>A0ABZ0YT57_9GAMM</name>
<keyword evidence="14" id="KW-1185">Reference proteome</keyword>
<comment type="function">
    <text evidence="10">Catalyzes the reversible hydration of fumarate to (S)-malate.</text>
</comment>
<dbReference type="PIRSF" id="PIRSF001394">
    <property type="entry name" value="Fe_dep_fumar_hy"/>
    <property type="match status" value="1"/>
</dbReference>
<comment type="cofactor">
    <cofactor evidence="2 10">
        <name>[4Fe-4S] cluster</name>
        <dbReference type="ChEBI" id="CHEBI:49883"/>
    </cofactor>
</comment>
<feature type="domain" description="Fe-S hydro-lyase tartrate dehydratase beta-type catalytic" evidence="12">
    <location>
        <begin position="288"/>
        <end position="488"/>
    </location>
</feature>
<dbReference type="PANTHER" id="PTHR43351:SF2">
    <property type="entry name" value="L(+)-TARTRATE DEHYDRATASE SUBUNIT BETA-RELATED"/>
    <property type="match status" value="1"/>
</dbReference>
<accession>A0ABZ0YT57</accession>
<protein>
    <recommendedName>
        <fullName evidence="10">Fumarate hydratase class I</fullName>
        <ecNumber evidence="10">4.2.1.2</ecNumber>
    </recommendedName>
</protein>
<evidence type="ECO:0000256" key="8">
    <source>
        <dbReference type="ARBA" id="ARBA00023014"/>
    </source>
</evidence>
<reference evidence="13 14" key="1">
    <citation type="submission" date="2023-11" db="EMBL/GenBank/DDBJ databases">
        <title>MicrobeMod: A computational toolkit for identifying prokaryotic methylation and restriction-modification with nanopore sequencing.</title>
        <authorList>
            <person name="Crits-Christoph A."/>
            <person name="Kang S.C."/>
            <person name="Lee H."/>
            <person name="Ostrov N."/>
        </authorList>
    </citation>
    <scope>NUCLEOTIDE SEQUENCE [LARGE SCALE GENOMIC DNA]</scope>
    <source>
        <strain evidence="13 14">ATCC BAA-805</strain>
    </source>
</reference>
<dbReference type="Pfam" id="PF05683">
    <property type="entry name" value="Fumerase_C"/>
    <property type="match status" value="1"/>
</dbReference>
<keyword evidence="9 10" id="KW-0456">Lyase</keyword>
<evidence type="ECO:0000256" key="4">
    <source>
        <dbReference type="ARBA" id="ARBA00011738"/>
    </source>
</evidence>
<dbReference type="SUPFAM" id="SSF117457">
    <property type="entry name" value="FumA C-terminal domain-like"/>
    <property type="match status" value="1"/>
</dbReference>
<gene>
    <name evidence="13" type="ORF">SR894_10490</name>
</gene>
<keyword evidence="5 10" id="KW-0004">4Fe-4S</keyword>
<dbReference type="EC" id="4.2.1.2" evidence="10"/>
<evidence type="ECO:0000256" key="1">
    <source>
        <dbReference type="ARBA" id="ARBA00000929"/>
    </source>
</evidence>
<dbReference type="Pfam" id="PF05681">
    <property type="entry name" value="Fumerase"/>
    <property type="match status" value="1"/>
</dbReference>
<feature type="domain" description="Fe-S hydro-lyase tartrate dehydratase alpha-type catalytic" evidence="11">
    <location>
        <begin position="11"/>
        <end position="284"/>
    </location>
</feature>
<organism evidence="13 14">
    <name type="scientific">Vreelandella neptunia</name>
    <dbReference type="NCBI Taxonomy" id="115551"/>
    <lineage>
        <taxon>Bacteria</taxon>
        <taxon>Pseudomonadati</taxon>
        <taxon>Pseudomonadota</taxon>
        <taxon>Gammaproteobacteria</taxon>
        <taxon>Oceanospirillales</taxon>
        <taxon>Halomonadaceae</taxon>
        <taxon>Vreelandella</taxon>
    </lineage>
</organism>
<keyword evidence="6 10" id="KW-0479">Metal-binding</keyword>
<dbReference type="InterPro" id="IPR036660">
    <property type="entry name" value="Fe-S_hydroAse_TtdB_cat_sf"/>
</dbReference>
<dbReference type="InterPro" id="IPR011167">
    <property type="entry name" value="Fe_dep_fumarate_hydratase"/>
</dbReference>
<comment type="similarity">
    <text evidence="3 10">Belongs to the class-I fumarase family.</text>
</comment>
<evidence type="ECO:0000313" key="13">
    <source>
        <dbReference type="EMBL" id="WQH14943.1"/>
    </source>
</evidence>
<comment type="subunit">
    <text evidence="4 10">Homodimer.</text>
</comment>
<dbReference type="EMBL" id="CP140255">
    <property type="protein sequence ID" value="WQH14943.1"/>
    <property type="molecule type" value="Genomic_DNA"/>
</dbReference>
<dbReference type="Proteomes" id="UP001324794">
    <property type="component" value="Chromosome"/>
</dbReference>
<keyword evidence="7 10" id="KW-0408">Iron</keyword>
<evidence type="ECO:0000256" key="9">
    <source>
        <dbReference type="ARBA" id="ARBA00023239"/>
    </source>
</evidence>
<dbReference type="NCBIfam" id="TIGR00722">
    <property type="entry name" value="ttdA_fumA_fumB"/>
    <property type="match status" value="1"/>
</dbReference>
<evidence type="ECO:0000256" key="6">
    <source>
        <dbReference type="ARBA" id="ARBA00022723"/>
    </source>
</evidence>
<dbReference type="NCBIfam" id="TIGR00723">
    <property type="entry name" value="ttdB_fumA_fumB"/>
    <property type="match status" value="1"/>
</dbReference>
<keyword evidence="8 10" id="KW-0411">Iron-sulfur</keyword>
<evidence type="ECO:0000259" key="11">
    <source>
        <dbReference type="Pfam" id="PF05681"/>
    </source>
</evidence>
<dbReference type="PANTHER" id="PTHR43351">
    <property type="entry name" value="L(+)-TARTRATE DEHYDRATASE SUBUNIT BETA"/>
    <property type="match status" value="1"/>
</dbReference>
<evidence type="ECO:0000256" key="5">
    <source>
        <dbReference type="ARBA" id="ARBA00022485"/>
    </source>
</evidence>
<sequence>MTVIRQDDVIQSVADALQYISYYHPKDFIDAMAAAYEREENPAAKDAIAQILINSRMCATGHRPICQDTGIVTVFVHVGMNVTWEADMSLDDMINEGVRRAYLLPDNVLRASVLADPDGKRANTKDNTPAIIHHSIVPGDTVDIHVAAKGGGSEAKSKFAMLNPSDSVVDWVMEQLPKMGAGWCPPGMLGIGIGGTAEKAMMIAKEALLDPIDIQDLQARGPSNRAEELRLELFDKVNKSGIGAQGLGGLTTVLDIKVKDYPTHAANKPVAIIPNCAATRHAHFTLDGSGPAVLEAPKLEDWPEITREAGENVKRVNLDTVTPEEVKTWQPGDTLLLNGKLLTGRDAAHKRMVDMLAKGEPLPVDMKGRFIYYVGPVDPIGDEVVGPAGPTTATRMDKFTRTMLEETGLLGMVGKAERGQAAIDAIRDNEAVYLMAVGGSAYLVAQAIKKSRVVGFEDLGMEAIYEFEVEDMPVTVAVDSLGTSVHQTGPAKWKEIIAQSA</sequence>
<proteinExistence type="inferred from homology"/>
<dbReference type="Gene3D" id="3.20.130.10">
    <property type="entry name" value="Fe-S hydro-lyase, tartrate dehydratase beta-type, catalytic domain"/>
    <property type="match status" value="1"/>
</dbReference>
<evidence type="ECO:0000256" key="2">
    <source>
        <dbReference type="ARBA" id="ARBA00001966"/>
    </source>
</evidence>
<evidence type="ECO:0000256" key="7">
    <source>
        <dbReference type="ARBA" id="ARBA00023004"/>
    </source>
</evidence>
<dbReference type="RefSeq" id="WP_133732527.1">
    <property type="nucleotide sequence ID" value="NZ_CP140255.1"/>
</dbReference>
<comment type="catalytic activity">
    <reaction evidence="1 10">
        <text>(S)-malate = fumarate + H2O</text>
        <dbReference type="Rhea" id="RHEA:12460"/>
        <dbReference type="ChEBI" id="CHEBI:15377"/>
        <dbReference type="ChEBI" id="CHEBI:15589"/>
        <dbReference type="ChEBI" id="CHEBI:29806"/>
        <dbReference type="EC" id="4.2.1.2"/>
    </reaction>
</comment>
<dbReference type="InterPro" id="IPR004647">
    <property type="entry name" value="Fe-S_hydro-lyase_TtdB-typ_cat"/>
</dbReference>
<evidence type="ECO:0000313" key="14">
    <source>
        <dbReference type="Proteomes" id="UP001324794"/>
    </source>
</evidence>
<dbReference type="InterPro" id="IPR004646">
    <property type="entry name" value="Fe-S_hydro-lyase_TtdA-typ_cat"/>
</dbReference>